<protein>
    <submittedName>
        <fullName evidence="1">Putative solanesyl-diphosphate synthase 3, chloroplastic</fullName>
    </submittedName>
</protein>
<dbReference type="Gene3D" id="1.10.600.10">
    <property type="entry name" value="Farnesyl Diphosphate Synthase"/>
    <property type="match status" value="1"/>
</dbReference>
<organism evidence="1 2">
    <name type="scientific">Senna tora</name>
    <dbReference type="NCBI Taxonomy" id="362788"/>
    <lineage>
        <taxon>Eukaryota</taxon>
        <taxon>Viridiplantae</taxon>
        <taxon>Streptophyta</taxon>
        <taxon>Embryophyta</taxon>
        <taxon>Tracheophyta</taxon>
        <taxon>Spermatophyta</taxon>
        <taxon>Magnoliopsida</taxon>
        <taxon>eudicotyledons</taxon>
        <taxon>Gunneridae</taxon>
        <taxon>Pentapetalae</taxon>
        <taxon>rosids</taxon>
        <taxon>fabids</taxon>
        <taxon>Fabales</taxon>
        <taxon>Fabaceae</taxon>
        <taxon>Caesalpinioideae</taxon>
        <taxon>Cassia clade</taxon>
        <taxon>Senna</taxon>
    </lineage>
</organism>
<gene>
    <name evidence="1" type="ORF">G2W53_016423</name>
</gene>
<keyword evidence="2" id="KW-1185">Reference proteome</keyword>
<sequence length="389" mass="43768">MDRIEASLAAIKKKVDTLTHNIDCGLSPLDGLHKNVESTLTTDAPLPIVAIDMEDSIMPNPLMDEEKGLQMGVTAYLENQEEAYCSAFVDVYGERAYRVFDQMSDRDVGVQIQNIEASTELGALQEDANVEYIGNFIVYSEDASKVFDEMDEFLDWVCNVLTVVVVIDLGEVSFFAQVRGRSLSLWLTHRPSIKLPIEFANPGVVGNELYVANELEPDGDRNSRKGSTFEEDGCFHEAIDNFNQKQESNVKPYELSCSNCDEKSCYTKDHDAHLNDHAMKNSRILSVGGKRMRPSLVLWVAKAKIQYIEMMHIASLILACVWEERKLRSLREVVPQPYEMRVATLAGKFLFTPSSYYIAILQNLEDGDMNFSSYINLEDKVALKGEAIS</sequence>
<dbReference type="AlphaFoldDB" id="A0A834WQ60"/>
<evidence type="ECO:0000313" key="1">
    <source>
        <dbReference type="EMBL" id="KAF7825259.1"/>
    </source>
</evidence>
<name>A0A834WQ60_9FABA</name>
<comment type="caution">
    <text evidence="1">The sequence shown here is derived from an EMBL/GenBank/DDBJ whole genome shotgun (WGS) entry which is preliminary data.</text>
</comment>
<accession>A0A834WQ60</accession>
<dbReference type="InterPro" id="IPR008949">
    <property type="entry name" value="Isoprenoid_synthase_dom_sf"/>
</dbReference>
<dbReference type="SUPFAM" id="SSF48576">
    <property type="entry name" value="Terpenoid synthases"/>
    <property type="match status" value="1"/>
</dbReference>
<dbReference type="EMBL" id="JAAIUW010000006">
    <property type="protein sequence ID" value="KAF7825259.1"/>
    <property type="molecule type" value="Genomic_DNA"/>
</dbReference>
<reference evidence="1" key="1">
    <citation type="submission" date="2020-09" db="EMBL/GenBank/DDBJ databases">
        <title>Genome-Enabled Discovery of Anthraquinone Biosynthesis in Senna tora.</title>
        <authorList>
            <person name="Kang S.-H."/>
            <person name="Pandey R.P."/>
            <person name="Lee C.-M."/>
            <person name="Sim J.-S."/>
            <person name="Jeong J.-T."/>
            <person name="Choi B.-S."/>
            <person name="Jung M."/>
            <person name="Ginzburg D."/>
            <person name="Zhao K."/>
            <person name="Won S.Y."/>
            <person name="Oh T.-J."/>
            <person name="Yu Y."/>
            <person name="Kim N.-H."/>
            <person name="Lee O.R."/>
            <person name="Lee T.-H."/>
            <person name="Bashyal P."/>
            <person name="Kim T.-S."/>
            <person name="Lee W.-H."/>
            <person name="Kawkins C."/>
            <person name="Kim C.-K."/>
            <person name="Kim J.S."/>
            <person name="Ahn B.O."/>
            <person name="Rhee S.Y."/>
            <person name="Sohng J.K."/>
        </authorList>
    </citation>
    <scope>NUCLEOTIDE SEQUENCE</scope>
    <source>
        <tissue evidence="1">Leaf</tissue>
    </source>
</reference>
<proteinExistence type="predicted"/>
<dbReference type="Proteomes" id="UP000634136">
    <property type="component" value="Unassembled WGS sequence"/>
</dbReference>
<evidence type="ECO:0000313" key="2">
    <source>
        <dbReference type="Proteomes" id="UP000634136"/>
    </source>
</evidence>